<dbReference type="Pfam" id="PF00724">
    <property type="entry name" value="Oxidored_FMN"/>
    <property type="match status" value="1"/>
</dbReference>
<organism evidence="3 4">
    <name type="scientific">Sphingomonas longa</name>
    <dbReference type="NCBI Taxonomy" id="2778730"/>
    <lineage>
        <taxon>Bacteria</taxon>
        <taxon>Pseudomonadati</taxon>
        <taxon>Pseudomonadota</taxon>
        <taxon>Alphaproteobacteria</taxon>
        <taxon>Sphingomonadales</taxon>
        <taxon>Sphingomonadaceae</taxon>
        <taxon>Sphingomonas</taxon>
    </lineage>
</organism>
<comment type="caution">
    <text evidence="3">The sequence shown here is derived from an EMBL/GenBank/DDBJ whole genome shotgun (WGS) entry which is preliminary data.</text>
</comment>
<dbReference type="Gene3D" id="3.20.20.70">
    <property type="entry name" value="Aldolase class I"/>
    <property type="match status" value="1"/>
</dbReference>
<feature type="domain" description="NADH:flavin oxidoreductase/NADH oxidase N-terminal" evidence="2">
    <location>
        <begin position="12"/>
        <end position="329"/>
    </location>
</feature>
<dbReference type="Proteomes" id="UP000763641">
    <property type="component" value="Unassembled WGS sequence"/>
</dbReference>
<feature type="region of interest" description="Disordered" evidence="1">
    <location>
        <begin position="116"/>
        <end position="140"/>
    </location>
</feature>
<dbReference type="PANTHER" id="PTHR22893">
    <property type="entry name" value="NADH OXIDOREDUCTASE-RELATED"/>
    <property type="match status" value="1"/>
</dbReference>
<dbReference type="InterPro" id="IPR045247">
    <property type="entry name" value="Oye-like"/>
</dbReference>
<proteinExistence type="predicted"/>
<dbReference type="EMBL" id="JAFEMC010000001">
    <property type="protein sequence ID" value="MBM6575418.1"/>
    <property type="molecule type" value="Genomic_DNA"/>
</dbReference>
<dbReference type="RefSeq" id="WP_204194303.1">
    <property type="nucleotide sequence ID" value="NZ_JAFEMC010000001.1"/>
</dbReference>
<dbReference type="SUPFAM" id="SSF51395">
    <property type="entry name" value="FMN-linked oxidoreductases"/>
    <property type="match status" value="1"/>
</dbReference>
<evidence type="ECO:0000313" key="4">
    <source>
        <dbReference type="Proteomes" id="UP000763641"/>
    </source>
</evidence>
<evidence type="ECO:0000256" key="1">
    <source>
        <dbReference type="SAM" id="MobiDB-lite"/>
    </source>
</evidence>
<protein>
    <recommendedName>
        <fullName evidence="2">NADH:flavin oxidoreductase/NADH oxidase N-terminal domain-containing protein</fullName>
    </recommendedName>
</protein>
<dbReference type="InterPro" id="IPR013785">
    <property type="entry name" value="Aldolase_TIM"/>
</dbReference>
<accession>A0ABS2D4B7</accession>
<keyword evidence="4" id="KW-1185">Reference proteome</keyword>
<evidence type="ECO:0000313" key="3">
    <source>
        <dbReference type="EMBL" id="MBM6575418.1"/>
    </source>
</evidence>
<dbReference type="InterPro" id="IPR001155">
    <property type="entry name" value="OxRdtase_FMN_N"/>
</dbReference>
<reference evidence="3 4" key="1">
    <citation type="submission" date="2020-12" db="EMBL/GenBank/DDBJ databases">
        <title>Sphingomonas sp.</title>
        <authorList>
            <person name="Kim M.K."/>
        </authorList>
    </citation>
    <scope>NUCLEOTIDE SEQUENCE [LARGE SCALE GENOMIC DNA]</scope>
    <source>
        <strain evidence="3 4">BT552</strain>
    </source>
</reference>
<dbReference type="PANTHER" id="PTHR22893:SF91">
    <property type="entry name" value="NADPH DEHYDROGENASE 2-RELATED"/>
    <property type="match status" value="1"/>
</dbReference>
<evidence type="ECO:0000259" key="2">
    <source>
        <dbReference type="Pfam" id="PF00724"/>
    </source>
</evidence>
<sequence>MTRLLDPLERPGFITLRNRTVMSAMSRSFAGEGRHATDAMRDYYKRRADGGVGLILTEGTIIHRSGDGWKDAPYIATDAHAESWRKVVDGVHEGGAKIACQLWHMGRISHSDFTGDAPVSSTDRAAEGVNRQNDKPYGVPRALDADEMPTIYGYFADAARRAIDVGFDAVELHTGHGYLADQFLDARVNDRTDRYGGSVENRCRFVLELVEAVLAAVPADKVIARISPSRTMGGLYEWPDIDAMLAYLLPELRRLGLVALDVSGAGSVYADTSGPAVRKIRPLWKGVLIGGASLSIEEAEAEVESGLLDAVTWGRAFIANPDLARKIAAREAFVPFDNAMRDTLA</sequence>
<gene>
    <name evidence="3" type="ORF">ILT43_03480</name>
</gene>
<name>A0ABS2D4B7_9SPHN</name>